<dbReference type="RefSeq" id="WP_077968062.1">
    <property type="nucleotide sequence ID" value="NZ_CP045178.1"/>
</dbReference>
<organism evidence="4 5">
    <name type="scientific">Streptomyces tsukubensis</name>
    <dbReference type="NCBI Taxonomy" id="83656"/>
    <lineage>
        <taxon>Bacteria</taxon>
        <taxon>Bacillati</taxon>
        <taxon>Actinomycetota</taxon>
        <taxon>Actinomycetes</taxon>
        <taxon>Kitasatosporales</taxon>
        <taxon>Streptomycetaceae</taxon>
        <taxon>Streptomyces</taxon>
    </lineage>
</organism>
<dbReference type="CDD" id="cd16936">
    <property type="entry name" value="HATPase_RsbW-like"/>
    <property type="match status" value="1"/>
</dbReference>
<feature type="domain" description="Histidine kinase/HSP90-like ATPase" evidence="3">
    <location>
        <begin position="49"/>
        <end position="147"/>
    </location>
</feature>
<dbReference type="Pfam" id="PF13581">
    <property type="entry name" value="HATPase_c_2"/>
    <property type="match status" value="1"/>
</dbReference>
<keyword evidence="4" id="KW-0067">ATP-binding</keyword>
<evidence type="ECO:0000313" key="4">
    <source>
        <dbReference type="EMBL" id="OON79620.1"/>
    </source>
</evidence>
<dbReference type="PANTHER" id="PTHR35526:SF3">
    <property type="entry name" value="ANTI-SIGMA-F FACTOR RSBW"/>
    <property type="match status" value="1"/>
</dbReference>
<dbReference type="Proteomes" id="UP000190539">
    <property type="component" value="Unassembled WGS sequence"/>
</dbReference>
<keyword evidence="1" id="KW-0723">Serine/threonine-protein kinase</keyword>
<dbReference type="InterPro" id="IPR036890">
    <property type="entry name" value="HATPase_C_sf"/>
</dbReference>
<comment type="caution">
    <text evidence="4">The sequence shown here is derived from an EMBL/GenBank/DDBJ whole genome shotgun (WGS) entry which is preliminary data.</text>
</comment>
<dbReference type="SUPFAM" id="SSF55874">
    <property type="entry name" value="ATPase domain of HSP90 chaperone/DNA topoisomerase II/histidine kinase"/>
    <property type="match status" value="1"/>
</dbReference>
<dbReference type="STRING" id="83656.B1H18_13675"/>
<keyword evidence="4" id="KW-0547">Nucleotide-binding</keyword>
<dbReference type="GO" id="GO:0004674">
    <property type="term" value="F:protein serine/threonine kinase activity"/>
    <property type="evidence" value="ECO:0007669"/>
    <property type="project" value="UniProtKB-KW"/>
</dbReference>
<dbReference type="OrthoDB" id="3852753at2"/>
<evidence type="ECO:0000313" key="5">
    <source>
        <dbReference type="Proteomes" id="UP000190539"/>
    </source>
</evidence>
<feature type="region of interest" description="Disordered" evidence="2">
    <location>
        <begin position="1"/>
        <end position="23"/>
    </location>
</feature>
<keyword evidence="1" id="KW-0418">Kinase</keyword>
<protein>
    <submittedName>
        <fullName evidence="4">ATP-binding protein</fullName>
    </submittedName>
</protein>
<accession>A0A1V4AAA1</accession>
<name>A0A1V4AAA1_9ACTN</name>
<sequence length="168" mass="18346">MAGLEGIEQARRPGSPAAPRWTPTVEDERALETMESHGNPVDAEVVLDSAPGAAATARRLAEIVVVAEWGLSPHLAECTALLVSELFGNAVEHTGARAVGLRMHRRPGRIRVEVRDPSRSLPCMMPAFEMEVVSGYGLLLVEKLSDRWGADLLPIGKKTWFEIRVSDR</sequence>
<proteinExistence type="predicted"/>
<dbReference type="AlphaFoldDB" id="A0A1V4AAA1"/>
<dbReference type="EMBL" id="MVFC01000009">
    <property type="protein sequence ID" value="OON79620.1"/>
    <property type="molecule type" value="Genomic_DNA"/>
</dbReference>
<dbReference type="Gene3D" id="3.30.565.10">
    <property type="entry name" value="Histidine kinase-like ATPase, C-terminal domain"/>
    <property type="match status" value="1"/>
</dbReference>
<dbReference type="PANTHER" id="PTHR35526">
    <property type="entry name" value="ANTI-SIGMA-F FACTOR RSBW-RELATED"/>
    <property type="match status" value="1"/>
</dbReference>
<gene>
    <name evidence="4" type="ORF">B1H18_13675</name>
</gene>
<evidence type="ECO:0000256" key="1">
    <source>
        <dbReference type="ARBA" id="ARBA00022527"/>
    </source>
</evidence>
<keyword evidence="5" id="KW-1185">Reference proteome</keyword>
<dbReference type="InterPro" id="IPR003594">
    <property type="entry name" value="HATPase_dom"/>
</dbReference>
<evidence type="ECO:0000259" key="3">
    <source>
        <dbReference type="Pfam" id="PF13581"/>
    </source>
</evidence>
<keyword evidence="1" id="KW-0808">Transferase</keyword>
<dbReference type="InterPro" id="IPR050267">
    <property type="entry name" value="Anti-sigma-factor_SerPK"/>
</dbReference>
<reference evidence="4 5" key="1">
    <citation type="submission" date="2017-02" db="EMBL/GenBank/DDBJ databases">
        <title>Draft Genome Sequence of Streptomyces tsukubaensis F601, a Producer of the immunosuppressant tacrolimus FK506.</title>
        <authorList>
            <person name="Zong G."/>
            <person name="Zhong C."/>
            <person name="Fu J."/>
            <person name="Qin R."/>
            <person name="Cao G."/>
        </authorList>
    </citation>
    <scope>NUCLEOTIDE SEQUENCE [LARGE SCALE GENOMIC DNA]</scope>
    <source>
        <strain evidence="4 5">F601</strain>
    </source>
</reference>
<dbReference type="GO" id="GO:0005524">
    <property type="term" value="F:ATP binding"/>
    <property type="evidence" value="ECO:0007669"/>
    <property type="project" value="UniProtKB-KW"/>
</dbReference>
<evidence type="ECO:0000256" key="2">
    <source>
        <dbReference type="SAM" id="MobiDB-lite"/>
    </source>
</evidence>